<name>A0ABW0DDG7_STRFI</name>
<evidence type="ECO:0000256" key="1">
    <source>
        <dbReference type="SAM" id="Phobius"/>
    </source>
</evidence>
<accession>A0ABW0DDG7</accession>
<comment type="caution">
    <text evidence="2">The sequence shown here is derived from an EMBL/GenBank/DDBJ whole genome shotgun (WGS) entry which is preliminary data.</text>
</comment>
<keyword evidence="1" id="KW-0812">Transmembrane</keyword>
<proteinExistence type="predicted"/>
<dbReference type="Pfam" id="PF19862">
    <property type="entry name" value="DUF6336"/>
    <property type="match status" value="1"/>
</dbReference>
<dbReference type="InterPro" id="IPR046299">
    <property type="entry name" value="DUF6336"/>
</dbReference>
<reference evidence="3" key="1">
    <citation type="journal article" date="2019" name="Int. J. Syst. Evol. Microbiol.">
        <title>The Global Catalogue of Microorganisms (GCM) 10K type strain sequencing project: providing services to taxonomists for standard genome sequencing and annotation.</title>
        <authorList>
            <consortium name="The Broad Institute Genomics Platform"/>
            <consortium name="The Broad Institute Genome Sequencing Center for Infectious Disease"/>
            <person name="Wu L."/>
            <person name="Ma J."/>
        </authorList>
    </citation>
    <scope>NUCLEOTIDE SEQUENCE [LARGE SCALE GENOMIC DNA]</scope>
    <source>
        <strain evidence="3">CCM 8479</strain>
    </source>
</reference>
<keyword evidence="1" id="KW-1133">Transmembrane helix</keyword>
<feature type="transmembrane region" description="Helical" evidence="1">
    <location>
        <begin position="22"/>
        <end position="43"/>
    </location>
</feature>
<gene>
    <name evidence="2" type="ORF">ACFPN6_22950</name>
</gene>
<evidence type="ECO:0000313" key="2">
    <source>
        <dbReference type="EMBL" id="MFC5227391.1"/>
    </source>
</evidence>
<dbReference type="Proteomes" id="UP001596156">
    <property type="component" value="Unassembled WGS sequence"/>
</dbReference>
<evidence type="ECO:0000313" key="3">
    <source>
        <dbReference type="Proteomes" id="UP001596156"/>
    </source>
</evidence>
<dbReference type="EMBL" id="JBHSKL010000029">
    <property type="protein sequence ID" value="MFC5227391.1"/>
    <property type="molecule type" value="Genomic_DNA"/>
</dbReference>
<feature type="transmembrane region" description="Helical" evidence="1">
    <location>
        <begin position="94"/>
        <end position="122"/>
    </location>
</feature>
<keyword evidence="3" id="KW-1185">Reference proteome</keyword>
<protein>
    <submittedName>
        <fullName evidence="2">DUF6336 family protein</fullName>
    </submittedName>
</protein>
<sequence>MALDQDGVMLPRLRPADVARRGVTFGLLGVVPLVVAALSISGHSDRRDFLAVVSAVGLLGAIFLVIGAGFWWASAGDVRRVRDWRTLKGQAASVTVVGPLFLRSGLFLLVLGAAALGLYQLVAAAPYGSWLYG</sequence>
<organism evidence="2 3">
    <name type="scientific">Streptomyces fimbriatus</name>
    <dbReference type="NCBI Taxonomy" id="68197"/>
    <lineage>
        <taxon>Bacteria</taxon>
        <taxon>Bacillati</taxon>
        <taxon>Actinomycetota</taxon>
        <taxon>Actinomycetes</taxon>
        <taxon>Kitasatosporales</taxon>
        <taxon>Streptomycetaceae</taxon>
        <taxon>Streptomyces</taxon>
    </lineage>
</organism>
<feature type="transmembrane region" description="Helical" evidence="1">
    <location>
        <begin position="49"/>
        <end position="73"/>
    </location>
</feature>
<keyword evidence="1" id="KW-0472">Membrane</keyword>
<dbReference type="RefSeq" id="WP_344645400.1">
    <property type="nucleotide sequence ID" value="NZ_BAAASS010000016.1"/>
</dbReference>